<evidence type="ECO:0000313" key="1">
    <source>
        <dbReference type="EMBL" id="EDM02634.1"/>
    </source>
</evidence>
<proteinExistence type="predicted"/>
<reference evidence="2" key="1">
    <citation type="submission" date="2005-09" db="EMBL/GenBank/DDBJ databases">
        <authorList>
            <person name="Mural R.J."/>
            <person name="Li P.W."/>
            <person name="Adams M.D."/>
            <person name="Amanatides P.G."/>
            <person name="Baden-Tillson H."/>
            <person name="Barnstead M."/>
            <person name="Chin S.H."/>
            <person name="Dew I."/>
            <person name="Evans C.A."/>
            <person name="Ferriera S."/>
            <person name="Flanigan M."/>
            <person name="Fosler C."/>
            <person name="Glodek A."/>
            <person name="Gu Z."/>
            <person name="Holt R.A."/>
            <person name="Jennings D."/>
            <person name="Kraft C.L."/>
            <person name="Lu F."/>
            <person name="Nguyen T."/>
            <person name="Nusskern D.R."/>
            <person name="Pfannkoch C.M."/>
            <person name="Sitter C."/>
            <person name="Sutton G.G."/>
            <person name="Venter J.C."/>
            <person name="Wang Z."/>
            <person name="Woodage T."/>
            <person name="Zheng X.H."/>
            <person name="Zhong F."/>
        </authorList>
    </citation>
    <scope>NUCLEOTIDE SEQUENCE [LARGE SCALE GENOMIC DNA]</scope>
    <source>
        <strain>BN</strain>
        <strain evidence="2">Sprague-Dawley</strain>
    </source>
</reference>
<feature type="non-terminal residue" evidence="1">
    <location>
        <position position="26"/>
    </location>
</feature>
<evidence type="ECO:0000313" key="2">
    <source>
        <dbReference type="Proteomes" id="UP000234681"/>
    </source>
</evidence>
<gene>
    <name evidence="1" type="ORF">rCG_62345</name>
</gene>
<dbReference type="EMBL" id="CH473947">
    <property type="protein sequence ID" value="EDM02634.1"/>
    <property type="molecule type" value="Genomic_DNA"/>
</dbReference>
<accession>A6H9C9</accession>
<protein>
    <submittedName>
        <fullName evidence="1">RCG62345</fullName>
    </submittedName>
</protein>
<organism evidence="1 2">
    <name type="scientific">Rattus norvegicus</name>
    <name type="common">Rat</name>
    <dbReference type="NCBI Taxonomy" id="10116"/>
    <lineage>
        <taxon>Eukaryota</taxon>
        <taxon>Metazoa</taxon>
        <taxon>Chordata</taxon>
        <taxon>Craniata</taxon>
        <taxon>Vertebrata</taxon>
        <taxon>Euteleostomi</taxon>
        <taxon>Mammalia</taxon>
        <taxon>Eutheria</taxon>
        <taxon>Euarchontoglires</taxon>
        <taxon>Glires</taxon>
        <taxon>Rodentia</taxon>
        <taxon>Myomorpha</taxon>
        <taxon>Muroidea</taxon>
        <taxon>Muridae</taxon>
        <taxon>Murinae</taxon>
        <taxon>Rattus</taxon>
    </lineage>
</organism>
<dbReference type="AlphaFoldDB" id="A6H9C9"/>
<dbReference type="Proteomes" id="UP000234681">
    <property type="component" value="Chromosome 6"/>
</dbReference>
<name>A6H9C9_RAT</name>
<sequence length="26" mass="2986">MISCLIHGWQLTKVLNSLRLQLTCLT</sequence>